<dbReference type="GO" id="GO:0006950">
    <property type="term" value="P:response to stress"/>
    <property type="evidence" value="ECO:0007669"/>
    <property type="project" value="TreeGrafter"/>
</dbReference>
<name>A0A7C9GW43_9SPHN</name>
<accession>A0A7C9GW43</accession>
<dbReference type="Gene3D" id="1.10.10.10">
    <property type="entry name" value="Winged helix-like DNA-binding domain superfamily/Winged helix DNA-binding domain"/>
    <property type="match status" value="1"/>
</dbReference>
<dbReference type="RefSeq" id="WP_152578420.1">
    <property type="nucleotide sequence ID" value="NZ_JAATJI010000001.1"/>
</dbReference>
<dbReference type="SUPFAM" id="SSF46785">
    <property type="entry name" value="Winged helix' DNA-binding domain"/>
    <property type="match status" value="1"/>
</dbReference>
<evidence type="ECO:0000313" key="3">
    <source>
        <dbReference type="Proteomes" id="UP000481327"/>
    </source>
</evidence>
<organism evidence="2 3">
    <name type="scientific">Sandarakinorhabdus fusca</name>
    <dbReference type="NCBI Taxonomy" id="1439888"/>
    <lineage>
        <taxon>Bacteria</taxon>
        <taxon>Pseudomonadati</taxon>
        <taxon>Pseudomonadota</taxon>
        <taxon>Alphaproteobacteria</taxon>
        <taxon>Sphingomonadales</taxon>
        <taxon>Sphingosinicellaceae</taxon>
        <taxon>Sandarakinorhabdus</taxon>
    </lineage>
</organism>
<dbReference type="AlphaFoldDB" id="A0A7C9GW43"/>
<dbReference type="EMBL" id="WIOL01000004">
    <property type="protein sequence ID" value="MQT17958.1"/>
    <property type="molecule type" value="Genomic_DNA"/>
</dbReference>
<dbReference type="PANTHER" id="PTHR33164:SF106">
    <property type="entry name" value="TRANSCRIPTIONAL REGULATORY PROTEIN"/>
    <property type="match status" value="1"/>
</dbReference>
<dbReference type="OrthoDB" id="9806864at2"/>
<evidence type="ECO:0000259" key="1">
    <source>
        <dbReference type="SMART" id="SM00347"/>
    </source>
</evidence>
<dbReference type="PANTHER" id="PTHR33164">
    <property type="entry name" value="TRANSCRIPTIONAL REGULATOR, MARR FAMILY"/>
    <property type="match status" value="1"/>
</dbReference>
<protein>
    <submittedName>
        <fullName evidence="2">MarR family transcriptional regulator</fullName>
    </submittedName>
</protein>
<keyword evidence="3" id="KW-1185">Reference proteome</keyword>
<dbReference type="InterPro" id="IPR011991">
    <property type="entry name" value="ArsR-like_HTH"/>
</dbReference>
<sequence>MVADGEHLQAVLNAGRRIHAAVDVIDGLISARLGVHRNDLRSLKFLELGPTTPGELAAHTGLTSGSVTALIDRLEAAGFVKRHRGCADRRSVELLICATRLGELRALDAEIEGAIRCFFSGVPHEQLAETGKALGVFNAALDHLIAHFGPCPGTPAKA</sequence>
<dbReference type="InterPro" id="IPR036388">
    <property type="entry name" value="WH-like_DNA-bd_sf"/>
</dbReference>
<dbReference type="InterPro" id="IPR000835">
    <property type="entry name" value="HTH_MarR-typ"/>
</dbReference>
<dbReference type="GO" id="GO:0003700">
    <property type="term" value="F:DNA-binding transcription factor activity"/>
    <property type="evidence" value="ECO:0007669"/>
    <property type="project" value="InterPro"/>
</dbReference>
<reference evidence="2 3" key="1">
    <citation type="submission" date="2019-09" db="EMBL/GenBank/DDBJ databases">
        <title>Polymorphobacter sp. isolated from a lake in China.</title>
        <authorList>
            <person name="Liu Z."/>
        </authorList>
    </citation>
    <scope>NUCLEOTIDE SEQUENCE [LARGE SCALE GENOMIC DNA]</scope>
    <source>
        <strain evidence="2 3">D40P</strain>
    </source>
</reference>
<dbReference type="InterPro" id="IPR036390">
    <property type="entry name" value="WH_DNA-bd_sf"/>
</dbReference>
<dbReference type="Pfam" id="PF12802">
    <property type="entry name" value="MarR_2"/>
    <property type="match status" value="1"/>
</dbReference>
<gene>
    <name evidence="2" type="ORF">F3168_11885</name>
</gene>
<comment type="caution">
    <text evidence="2">The sequence shown here is derived from an EMBL/GenBank/DDBJ whole genome shotgun (WGS) entry which is preliminary data.</text>
</comment>
<dbReference type="InterPro" id="IPR039422">
    <property type="entry name" value="MarR/SlyA-like"/>
</dbReference>
<dbReference type="CDD" id="cd00090">
    <property type="entry name" value="HTH_ARSR"/>
    <property type="match status" value="1"/>
</dbReference>
<dbReference type="SMART" id="SM00347">
    <property type="entry name" value="HTH_MARR"/>
    <property type="match status" value="1"/>
</dbReference>
<proteinExistence type="predicted"/>
<evidence type="ECO:0000313" key="2">
    <source>
        <dbReference type="EMBL" id="MQT17958.1"/>
    </source>
</evidence>
<dbReference type="Proteomes" id="UP000481327">
    <property type="component" value="Unassembled WGS sequence"/>
</dbReference>
<feature type="domain" description="HTH marR-type" evidence="1">
    <location>
        <begin position="28"/>
        <end position="127"/>
    </location>
</feature>